<keyword evidence="2" id="KW-1185">Reference proteome</keyword>
<protein>
    <recommendedName>
        <fullName evidence="3">DUF2442 domain-containing protein</fullName>
    </recommendedName>
</protein>
<dbReference type="EMBL" id="JAGGLM010000003">
    <property type="protein sequence ID" value="MBP2032203.1"/>
    <property type="molecule type" value="Genomic_DNA"/>
</dbReference>
<proteinExistence type="predicted"/>
<dbReference type="Proteomes" id="UP001519307">
    <property type="component" value="Unassembled WGS sequence"/>
</dbReference>
<accession>A0ABS4KQ92</accession>
<evidence type="ECO:0000313" key="2">
    <source>
        <dbReference type="Proteomes" id="UP001519307"/>
    </source>
</evidence>
<dbReference type="RefSeq" id="WP_245331484.1">
    <property type="nucleotide sequence ID" value="NZ_JAGGLM010000003.1"/>
</dbReference>
<comment type="caution">
    <text evidence="1">The sequence shown here is derived from an EMBL/GenBank/DDBJ whole genome shotgun (WGS) entry which is preliminary data.</text>
</comment>
<dbReference type="Pfam" id="PF10387">
    <property type="entry name" value="DUF2442"/>
    <property type="match status" value="1"/>
</dbReference>
<evidence type="ECO:0000313" key="1">
    <source>
        <dbReference type="EMBL" id="MBP2032203.1"/>
    </source>
</evidence>
<dbReference type="InterPro" id="IPR018841">
    <property type="entry name" value="DUF2442"/>
</dbReference>
<dbReference type="Gene3D" id="3.30.2020.10">
    <property type="entry name" value="NE0471-like N-terminal domain"/>
    <property type="match status" value="1"/>
</dbReference>
<reference evidence="1 2" key="1">
    <citation type="submission" date="2021-03" db="EMBL/GenBank/DDBJ databases">
        <title>Genomic Encyclopedia of Type Strains, Phase IV (KMG-IV): sequencing the most valuable type-strain genomes for metagenomic binning, comparative biology and taxonomic classification.</title>
        <authorList>
            <person name="Goeker M."/>
        </authorList>
    </citation>
    <scope>NUCLEOTIDE SEQUENCE [LARGE SCALE GENOMIC DNA]</scope>
    <source>
        <strain evidence="1 2">DSM 28783</strain>
    </source>
</reference>
<evidence type="ECO:0008006" key="3">
    <source>
        <dbReference type="Google" id="ProtNLM"/>
    </source>
</evidence>
<dbReference type="SUPFAM" id="SSF143880">
    <property type="entry name" value="NE0471 N-terminal domain-like"/>
    <property type="match status" value="1"/>
</dbReference>
<sequence>MNKMSPKVIEVNVLKDYKLLLKFETNEQKIFDVKPYLQYEVFKPINNLNEFKKIYIEFGTVCWECGADLSRDTLYIKSYEYDKAIEI</sequence>
<gene>
    <name evidence="1" type="ORF">J2Z42_000868</name>
</gene>
<organism evidence="1 2">
    <name type="scientific">Clostridium algifaecis</name>
    <dbReference type="NCBI Taxonomy" id="1472040"/>
    <lineage>
        <taxon>Bacteria</taxon>
        <taxon>Bacillati</taxon>
        <taxon>Bacillota</taxon>
        <taxon>Clostridia</taxon>
        <taxon>Eubacteriales</taxon>
        <taxon>Clostridiaceae</taxon>
        <taxon>Clostridium</taxon>
    </lineage>
</organism>
<dbReference type="InterPro" id="IPR036782">
    <property type="entry name" value="NE0471-like_N"/>
</dbReference>
<name>A0ABS4KQ92_9CLOT</name>